<dbReference type="AlphaFoldDB" id="A0A7I8WE44"/>
<name>A0A7I8WE44_9ANNE</name>
<sequence length="303" mass="34028">MSNVAFLTSIEDTNPNNINSFTLCNQGSVGSMQSLTVDCLNGPQYSKLTVVKLESVNKKLTISEIEIWTMRDIDRNKLNVLPLIVNEQTGNDGQSFSSWEDPFCSWTGSIVPSWWVIDLEIESEIYAVSLVNRNYALERLSQSKIIISNNVLTNPPWQPEILCNTIDDATLYMTRRCPKYTIGRYLALFKPSYVSSSGNGLTICEIEIFGSTLNDTAQFTWIINSSSSTIQINSRMLCNNQNVQSIEITQYKSKIVLVEVKGILLSKSCKNDAVKLIASRGNNMEECQLEGTLDGYYSQYDIL</sequence>
<evidence type="ECO:0000313" key="1">
    <source>
        <dbReference type="EMBL" id="CAD5126393.1"/>
    </source>
</evidence>
<dbReference type="InterPro" id="IPR008979">
    <property type="entry name" value="Galactose-bd-like_sf"/>
</dbReference>
<organism evidence="1 2">
    <name type="scientific">Dimorphilus gyrociliatus</name>
    <dbReference type="NCBI Taxonomy" id="2664684"/>
    <lineage>
        <taxon>Eukaryota</taxon>
        <taxon>Metazoa</taxon>
        <taxon>Spiralia</taxon>
        <taxon>Lophotrochozoa</taxon>
        <taxon>Annelida</taxon>
        <taxon>Polychaeta</taxon>
        <taxon>Polychaeta incertae sedis</taxon>
        <taxon>Dinophilidae</taxon>
        <taxon>Dimorphilus</taxon>
    </lineage>
</organism>
<proteinExistence type="predicted"/>
<dbReference type="OrthoDB" id="6102375at2759"/>
<gene>
    <name evidence="1" type="ORF">DGYR_LOCUS13638</name>
</gene>
<protein>
    <submittedName>
        <fullName evidence="1">Uncharacterized protein</fullName>
    </submittedName>
</protein>
<dbReference type="Proteomes" id="UP000549394">
    <property type="component" value="Unassembled WGS sequence"/>
</dbReference>
<dbReference type="SUPFAM" id="SSF49785">
    <property type="entry name" value="Galactose-binding domain-like"/>
    <property type="match status" value="1"/>
</dbReference>
<reference evidence="1 2" key="1">
    <citation type="submission" date="2020-08" db="EMBL/GenBank/DDBJ databases">
        <authorList>
            <person name="Hejnol A."/>
        </authorList>
    </citation>
    <scope>NUCLEOTIDE SEQUENCE [LARGE SCALE GENOMIC DNA]</scope>
</reference>
<dbReference type="PANTHER" id="PTHR45713">
    <property type="entry name" value="FTP DOMAIN-CONTAINING PROTEIN"/>
    <property type="match status" value="1"/>
</dbReference>
<dbReference type="InterPro" id="IPR051941">
    <property type="entry name" value="BG_Antigen-Binding_Lectin"/>
</dbReference>
<dbReference type="PANTHER" id="PTHR45713:SF6">
    <property type="entry name" value="F5_8 TYPE C DOMAIN-CONTAINING PROTEIN"/>
    <property type="match status" value="1"/>
</dbReference>
<evidence type="ECO:0000313" key="2">
    <source>
        <dbReference type="Proteomes" id="UP000549394"/>
    </source>
</evidence>
<dbReference type="Gene3D" id="2.60.120.260">
    <property type="entry name" value="Galactose-binding domain-like"/>
    <property type="match status" value="1"/>
</dbReference>
<comment type="caution">
    <text evidence="1">The sequence shown here is derived from an EMBL/GenBank/DDBJ whole genome shotgun (WGS) entry which is preliminary data.</text>
</comment>
<keyword evidence="2" id="KW-1185">Reference proteome</keyword>
<accession>A0A7I8WE44</accession>
<dbReference type="EMBL" id="CAJFCJ010000046">
    <property type="protein sequence ID" value="CAD5126393.1"/>
    <property type="molecule type" value="Genomic_DNA"/>
</dbReference>